<comment type="caution">
    <text evidence="2">Lacks conserved residue(s) required for the propagation of feature annotation.</text>
</comment>
<dbReference type="Proteomes" id="UP000018211">
    <property type="component" value="Unassembled WGS sequence"/>
</dbReference>
<dbReference type="GO" id="GO:0016042">
    <property type="term" value="P:lipid catabolic process"/>
    <property type="evidence" value="ECO:0007669"/>
    <property type="project" value="UniProtKB-UniRule"/>
</dbReference>
<evidence type="ECO:0000313" key="5">
    <source>
        <dbReference type="Proteomes" id="UP000018211"/>
    </source>
</evidence>
<sequence>MAKLSEISGNRALIVEGGAMRGIFASGVLDAFLIDDFVPYDFAIGVSAGASNLIGYLAKFPKRSQRVITELATQKRFFNPTRFVRGGDLVDVKWLWEQANALYPVDEELLFSSIPMFAAVTNAVTGNADYYRIKPSNIADVMEATSALPIAYRTTPCFSGGCYTDGGVADSIPVREAYRRGARDITVILSHPLSYNMPEMKFPKLMDQLLKRYPNIAEAMKQRAKNYNASLDFIRQPPKGCVVRVIAPDEHFKVGRFTMRKSTLLAGYEMGIEAGKEHMKKRSGVFGLSEEDCHFCV</sequence>
<feature type="short sequence motif" description="GXSXG" evidence="2">
    <location>
        <begin position="45"/>
        <end position="49"/>
    </location>
</feature>
<dbReference type="EMBL" id="CAOF01000068">
    <property type="protein sequence ID" value="CCO45841.1"/>
    <property type="molecule type" value="Genomic_DNA"/>
</dbReference>
<dbReference type="RefSeq" id="WP_022561052.1">
    <property type="nucleotide sequence ID" value="NZ_LK391965.1"/>
</dbReference>
<dbReference type="CDD" id="cd07208">
    <property type="entry name" value="Pat_hypo_Ecoli_yjju_like"/>
    <property type="match status" value="1"/>
</dbReference>
<name>A0AAV2VMZ6_9VIBR</name>
<dbReference type="InterPro" id="IPR002641">
    <property type="entry name" value="PNPLA_dom"/>
</dbReference>
<evidence type="ECO:0000256" key="1">
    <source>
        <dbReference type="ARBA" id="ARBA00023098"/>
    </source>
</evidence>
<dbReference type="InterPro" id="IPR037483">
    <property type="entry name" value="YjjU-like"/>
</dbReference>
<keyword evidence="2" id="KW-0442">Lipid degradation</keyword>
<evidence type="ECO:0000259" key="3">
    <source>
        <dbReference type="PROSITE" id="PS51635"/>
    </source>
</evidence>
<evidence type="ECO:0000313" key="4">
    <source>
        <dbReference type="EMBL" id="CCO45841.1"/>
    </source>
</evidence>
<gene>
    <name evidence="4" type="ORF">VIBNISOn1_160016</name>
</gene>
<reference evidence="4 5" key="1">
    <citation type="journal article" date="2013" name="ISME J.">
        <title>Comparative genomics of pathogenic lineages of Vibrio nigripulchritudo identifies virulence-associated traits.</title>
        <authorList>
            <person name="Goudenege D."/>
            <person name="Labreuche Y."/>
            <person name="Krin E."/>
            <person name="Ansquer D."/>
            <person name="Mangenot S."/>
            <person name="Calteau A."/>
            <person name="Medigue C."/>
            <person name="Mazel D."/>
            <person name="Polz M.F."/>
            <person name="Le Roux F."/>
        </authorList>
    </citation>
    <scope>NUCLEOTIDE SEQUENCE [LARGE SCALE GENOMIC DNA]</scope>
    <source>
        <strain evidence="4 5">SOn1</strain>
    </source>
</reference>
<dbReference type="PROSITE" id="PS51635">
    <property type="entry name" value="PNPLA"/>
    <property type="match status" value="1"/>
</dbReference>
<feature type="domain" description="PNPLA" evidence="3">
    <location>
        <begin position="13"/>
        <end position="178"/>
    </location>
</feature>
<accession>A0AAV2VMZ6</accession>
<dbReference type="Pfam" id="PF19890">
    <property type="entry name" value="DUF6363"/>
    <property type="match status" value="1"/>
</dbReference>
<evidence type="ECO:0000256" key="2">
    <source>
        <dbReference type="PROSITE-ProRule" id="PRU01161"/>
    </source>
</evidence>
<keyword evidence="2 4" id="KW-0378">Hydrolase</keyword>
<organism evidence="4 5">
    <name type="scientific">Vibrio nigripulchritudo SOn1</name>
    <dbReference type="NCBI Taxonomy" id="1238450"/>
    <lineage>
        <taxon>Bacteria</taxon>
        <taxon>Pseudomonadati</taxon>
        <taxon>Pseudomonadota</taxon>
        <taxon>Gammaproteobacteria</taxon>
        <taxon>Vibrionales</taxon>
        <taxon>Vibrionaceae</taxon>
        <taxon>Vibrio</taxon>
    </lineage>
</organism>
<comment type="caution">
    <text evidence="4">The sequence shown here is derived from an EMBL/GenBank/DDBJ whole genome shotgun (WGS) entry which is preliminary data.</text>
</comment>
<dbReference type="Gene3D" id="3.40.1090.10">
    <property type="entry name" value="Cytosolic phospholipase A2 catalytic domain"/>
    <property type="match status" value="2"/>
</dbReference>
<dbReference type="AlphaFoldDB" id="A0AAV2VMZ6"/>
<feature type="active site" description="Proton acceptor" evidence="2">
    <location>
        <position position="165"/>
    </location>
</feature>
<dbReference type="SUPFAM" id="SSF52151">
    <property type="entry name" value="FabD/lysophospholipase-like"/>
    <property type="match status" value="1"/>
</dbReference>
<dbReference type="GO" id="GO:0016787">
    <property type="term" value="F:hydrolase activity"/>
    <property type="evidence" value="ECO:0007669"/>
    <property type="project" value="UniProtKB-UniRule"/>
</dbReference>
<dbReference type="InterPro" id="IPR016035">
    <property type="entry name" value="Acyl_Trfase/lysoPLipase"/>
</dbReference>
<proteinExistence type="predicted"/>
<dbReference type="Pfam" id="PF01734">
    <property type="entry name" value="Patatin"/>
    <property type="match status" value="1"/>
</dbReference>
<keyword evidence="4" id="KW-0808">Transferase</keyword>
<keyword evidence="1 2" id="KW-0443">Lipid metabolism</keyword>
<dbReference type="InterPro" id="IPR045943">
    <property type="entry name" value="DUF6363"/>
</dbReference>
<dbReference type="GO" id="GO:0016740">
    <property type="term" value="F:transferase activity"/>
    <property type="evidence" value="ECO:0007669"/>
    <property type="project" value="UniProtKB-KW"/>
</dbReference>
<feature type="active site" description="Nucleophile" evidence="2">
    <location>
        <position position="47"/>
    </location>
</feature>
<feature type="short sequence motif" description="DGA/G" evidence="2">
    <location>
        <begin position="165"/>
        <end position="167"/>
    </location>
</feature>
<protein>
    <submittedName>
        <fullName evidence="4">Acyl transferase/acyl hydrolase/lysophospholipase</fullName>
    </submittedName>
</protein>